<evidence type="ECO:0000313" key="2">
    <source>
        <dbReference type="EMBL" id="OAQ93540.1"/>
    </source>
</evidence>
<reference evidence="2 3" key="1">
    <citation type="submission" date="2016-02" db="EMBL/GenBank/DDBJ databases">
        <title>Biosynthesis of antibiotic leucinostatins and their inhibition on Phytophthora in bio-control Purpureocillium lilacinum.</title>
        <authorList>
            <person name="Wang G."/>
            <person name="Liu Z."/>
            <person name="Lin R."/>
            <person name="Li E."/>
            <person name="Mao Z."/>
            <person name="Ling J."/>
            <person name="Yin W."/>
            <person name="Xie B."/>
        </authorList>
    </citation>
    <scope>NUCLEOTIDE SEQUENCE [LARGE SCALE GENOMIC DNA]</scope>
    <source>
        <strain evidence="2">PLFJ-1</strain>
    </source>
</reference>
<protein>
    <submittedName>
        <fullName evidence="2">Uncharacterized protein</fullName>
    </submittedName>
</protein>
<dbReference type="EMBL" id="LSBI01000002">
    <property type="protein sequence ID" value="OAQ93540.1"/>
    <property type="molecule type" value="Genomic_DNA"/>
</dbReference>
<feature type="region of interest" description="Disordered" evidence="1">
    <location>
        <begin position="56"/>
        <end position="81"/>
    </location>
</feature>
<accession>A0A179HVX5</accession>
<comment type="caution">
    <text evidence="2">The sequence shown here is derived from an EMBL/GenBank/DDBJ whole genome shotgun (WGS) entry which is preliminary data.</text>
</comment>
<dbReference type="Proteomes" id="UP000078340">
    <property type="component" value="Unassembled WGS sequence"/>
</dbReference>
<name>A0A179HVX5_PURLI</name>
<organism evidence="2 3">
    <name type="scientific">Purpureocillium lilacinum</name>
    <name type="common">Paecilomyces lilacinus</name>
    <dbReference type="NCBI Taxonomy" id="33203"/>
    <lineage>
        <taxon>Eukaryota</taxon>
        <taxon>Fungi</taxon>
        <taxon>Dikarya</taxon>
        <taxon>Ascomycota</taxon>
        <taxon>Pezizomycotina</taxon>
        <taxon>Sordariomycetes</taxon>
        <taxon>Hypocreomycetidae</taxon>
        <taxon>Hypocreales</taxon>
        <taxon>Ophiocordycipitaceae</taxon>
        <taxon>Purpureocillium</taxon>
    </lineage>
</organism>
<gene>
    <name evidence="2" type="ORF">VFPFJ_02702</name>
</gene>
<proteinExistence type="predicted"/>
<evidence type="ECO:0000313" key="3">
    <source>
        <dbReference type="Proteomes" id="UP000078340"/>
    </source>
</evidence>
<dbReference type="AlphaFoldDB" id="A0A179HVX5"/>
<sequence>MRGPGWMAWWGNATGRVQAWKCPPGTAIGPCRGGCCASGQQPGATLAEVRHGWQMAGTISPNRNPRKADPGTSAHRCEGKA</sequence>
<evidence type="ECO:0000256" key="1">
    <source>
        <dbReference type="SAM" id="MobiDB-lite"/>
    </source>
</evidence>